<dbReference type="EMBL" id="AFBQ01000347">
    <property type="protein sequence ID" value="EHY30366.1"/>
    <property type="molecule type" value="Genomic_DNA"/>
</dbReference>
<evidence type="ECO:0000313" key="4">
    <source>
        <dbReference type="Proteomes" id="UP000004956"/>
    </source>
</evidence>
<dbReference type="HOGENOM" id="CLU_024709_0_0_4"/>
<reference evidence="3 4" key="1">
    <citation type="submission" date="2011-11" db="EMBL/GenBank/DDBJ databases">
        <authorList>
            <person name="Weinstock G."/>
            <person name="Sodergren E."/>
            <person name="Clifton S."/>
            <person name="Fulton L."/>
            <person name="Fulton B."/>
            <person name="Courtney L."/>
            <person name="Fronick C."/>
            <person name="Harrison M."/>
            <person name="Strong C."/>
            <person name="Farmer C."/>
            <person name="Delahaunty K."/>
            <person name="Markovic C."/>
            <person name="Hall O."/>
            <person name="Minx P."/>
            <person name="Tomlinson C."/>
            <person name="Mitreva M."/>
            <person name="Hou S."/>
            <person name="Chen J."/>
            <person name="Wollam A."/>
            <person name="Pepin K.H."/>
            <person name="Johnson M."/>
            <person name="Bhonagiri V."/>
            <person name="Zhang X."/>
            <person name="Suruliraj S."/>
            <person name="Warren W."/>
            <person name="Chinwalla A."/>
            <person name="Mardis E.R."/>
            <person name="Wilson R.K."/>
        </authorList>
    </citation>
    <scope>NUCLEOTIDE SEQUENCE [LARGE SCALE GENOMIC DNA]</scope>
    <source>
        <strain evidence="3 4">YIT 11816</strain>
    </source>
</reference>
<evidence type="ECO:0000256" key="1">
    <source>
        <dbReference type="ARBA" id="ARBA00007068"/>
    </source>
</evidence>
<dbReference type="Proteomes" id="UP000004956">
    <property type="component" value="Unassembled WGS sequence"/>
</dbReference>
<dbReference type="InterPro" id="IPR016117">
    <property type="entry name" value="ArgJ-like_dom_sf"/>
</dbReference>
<dbReference type="SUPFAM" id="SSF56266">
    <property type="entry name" value="DmpA/ArgJ-like"/>
    <property type="match status" value="1"/>
</dbReference>
<comment type="caution">
    <text evidence="3">The sequence shown here is derived from an EMBL/GenBank/DDBJ whole genome shotgun (WGS) entry which is preliminary data.</text>
</comment>
<organism evidence="3 4">
    <name type="scientific">Sutterella parvirubra YIT 11816</name>
    <dbReference type="NCBI Taxonomy" id="762967"/>
    <lineage>
        <taxon>Bacteria</taxon>
        <taxon>Pseudomonadati</taxon>
        <taxon>Pseudomonadota</taxon>
        <taxon>Betaproteobacteria</taxon>
        <taxon>Burkholderiales</taxon>
        <taxon>Sutterellaceae</taxon>
        <taxon>Sutterella</taxon>
    </lineage>
</organism>
<dbReference type="GO" id="GO:0004177">
    <property type="term" value="F:aminopeptidase activity"/>
    <property type="evidence" value="ECO:0007669"/>
    <property type="project" value="TreeGrafter"/>
</dbReference>
<dbReference type="OrthoDB" id="9770388at2"/>
<evidence type="ECO:0000313" key="3">
    <source>
        <dbReference type="EMBL" id="EHY30366.1"/>
    </source>
</evidence>
<evidence type="ECO:0000256" key="2">
    <source>
        <dbReference type="SAM" id="SignalP"/>
    </source>
</evidence>
<dbReference type="Gene3D" id="3.60.70.12">
    <property type="entry name" value="L-amino peptidase D-ALA esterase/amidase"/>
    <property type="match status" value="1"/>
</dbReference>
<dbReference type="PANTHER" id="PTHR36512:SF3">
    <property type="entry name" value="BLR5678 PROTEIN"/>
    <property type="match status" value="1"/>
</dbReference>
<proteinExistence type="inferred from homology"/>
<gene>
    <name evidence="3" type="ORF">HMPREF9440_02304</name>
</gene>
<accession>H3KHQ8</accession>
<dbReference type="RefSeq" id="WP_008543637.1">
    <property type="nucleotide sequence ID" value="NZ_JH605013.1"/>
</dbReference>
<sequence length="391" mass="40753">MKDAKKTILAAGVAVGLGAVLASGALAADDVKPRVRDLGIEIGVLQPGKWNAITDVEGVLVGQVSLIDDAKGMNTGVTAILPHAENVFQNKVPAGIFLGNAFGKMTGYPQVKELGNLETPIVLTNTLNVAAGLDGIIDYTFSFPENADVRSVNGVVGETNDGGVNDIRSRFVKSSDVLAAIEGAKTGPVEEGVVGAGCGTVAFGFKAGIGTASRVLPKSMGGWTVGVLVQSNFGGLLNVKGVEVGKTLGRYPYQKEIESADGSIMMIVATDAPLDGRNLERLAKRAFMGMTKSGGIASNGSGDFVIAFSTAKNLRVPHNADDLTLEEKKLVRNDDMTPIFMAAIEATEEAVLNSLFRAHDVTGFDGKTVTALPVDQVLGMLREHGVLKDAK</sequence>
<dbReference type="STRING" id="762967.HMPREF9440_02304"/>
<dbReference type="PATRIC" id="fig|762967.3.peg.1817"/>
<protein>
    <submittedName>
        <fullName evidence="3">Peptidase family T4</fullName>
    </submittedName>
</protein>
<feature type="chain" id="PRO_5003587467" evidence="2">
    <location>
        <begin position="28"/>
        <end position="391"/>
    </location>
</feature>
<feature type="signal peptide" evidence="2">
    <location>
        <begin position="1"/>
        <end position="27"/>
    </location>
</feature>
<keyword evidence="4" id="KW-1185">Reference proteome</keyword>
<keyword evidence="2" id="KW-0732">Signal</keyword>
<dbReference type="Pfam" id="PF03576">
    <property type="entry name" value="Peptidase_S58"/>
    <property type="match status" value="1"/>
</dbReference>
<dbReference type="CDD" id="cd02253">
    <property type="entry name" value="DmpA"/>
    <property type="match status" value="1"/>
</dbReference>
<comment type="similarity">
    <text evidence="1">Belongs to the peptidase S58 family.</text>
</comment>
<dbReference type="AlphaFoldDB" id="H3KHQ8"/>
<dbReference type="InterPro" id="IPR005321">
    <property type="entry name" value="Peptidase_S58_DmpA"/>
</dbReference>
<name>H3KHQ8_9BURK</name>
<dbReference type="PANTHER" id="PTHR36512">
    <property type="entry name" value="D-AMINOPEPTIDASE"/>
    <property type="match status" value="1"/>
</dbReference>